<keyword evidence="11 15" id="KW-0408">Iron</keyword>
<dbReference type="GO" id="GO:0051537">
    <property type="term" value="F:2 iron, 2 sulfur cluster binding"/>
    <property type="evidence" value="ECO:0007669"/>
    <property type="project" value="UniProtKB-KW"/>
</dbReference>
<keyword evidence="5 15" id="KW-0285">Flavoprotein</keyword>
<dbReference type="GO" id="GO:0046872">
    <property type="term" value="F:metal ion binding"/>
    <property type="evidence" value="ECO:0007669"/>
    <property type="project" value="UniProtKB-KW"/>
</dbReference>
<evidence type="ECO:0000256" key="1">
    <source>
        <dbReference type="ARBA" id="ARBA00004715"/>
    </source>
</evidence>
<dbReference type="NCBIfam" id="NF000799">
    <property type="entry name" value="PRK00054.1-4"/>
    <property type="match status" value="1"/>
</dbReference>
<evidence type="ECO:0000256" key="12">
    <source>
        <dbReference type="ARBA" id="ARBA00023014"/>
    </source>
</evidence>
<comment type="function">
    <text evidence="15">Responsible for channeling the electrons from the oxidation of dihydroorotate from the FMN redox center in the PyrD type B subunit to the ultimate electron acceptor NAD(+).</text>
</comment>
<evidence type="ECO:0000256" key="14">
    <source>
        <dbReference type="ARBA" id="ARBA00082223"/>
    </source>
</evidence>
<dbReference type="HAMAP" id="MF_01211">
    <property type="entry name" value="DHODB_Fe_S_bind"/>
    <property type="match status" value="1"/>
</dbReference>
<evidence type="ECO:0000313" key="20">
    <source>
        <dbReference type="Proteomes" id="UP000275076"/>
    </source>
</evidence>
<keyword evidence="20" id="KW-1185">Reference proteome</keyword>
<keyword evidence="6 15" id="KW-0001">2Fe-2S</keyword>
<dbReference type="GO" id="GO:0050660">
    <property type="term" value="F:flavin adenine dinucleotide binding"/>
    <property type="evidence" value="ECO:0007669"/>
    <property type="project" value="InterPro"/>
</dbReference>
<comment type="caution">
    <text evidence="19">The sequence shown here is derived from an EMBL/GenBank/DDBJ whole genome shotgun (WGS) entry which is preliminary data.</text>
</comment>
<evidence type="ECO:0000256" key="6">
    <source>
        <dbReference type="ARBA" id="ARBA00022714"/>
    </source>
</evidence>
<feature type="binding site" evidence="15 17">
    <location>
        <position position="228"/>
    </location>
    <ligand>
        <name>[2Fe-2S] cluster</name>
        <dbReference type="ChEBI" id="CHEBI:190135"/>
    </ligand>
</feature>
<keyword evidence="7 15" id="KW-0479">Metal-binding</keyword>
<comment type="pathway">
    <text evidence="1 15">Pyrimidine metabolism; UMP biosynthesis via de novo pathway; orotate from (S)-dihydroorotate (NAD(+) route): step 1/1.</text>
</comment>
<evidence type="ECO:0000256" key="2">
    <source>
        <dbReference type="ARBA" id="ARBA00006422"/>
    </source>
</evidence>
<dbReference type="Gene3D" id="3.40.50.80">
    <property type="entry name" value="Nucleotide-binding domain of ferredoxin-NADP reductase (FNR) module"/>
    <property type="match status" value="1"/>
</dbReference>
<evidence type="ECO:0000256" key="4">
    <source>
        <dbReference type="ARBA" id="ARBA00022448"/>
    </source>
</evidence>
<keyword evidence="9 15" id="KW-0665">Pyrimidine biosynthesis</keyword>
<dbReference type="GO" id="GO:0009055">
    <property type="term" value="F:electron transfer activity"/>
    <property type="evidence" value="ECO:0007669"/>
    <property type="project" value="UniProtKB-UniRule"/>
</dbReference>
<name>A0A428MZ28_9BACI</name>
<dbReference type="FunFam" id="2.10.240.10:FF:000001">
    <property type="entry name" value="Dihydroorotate dehydrogenase B (NAD(+)), electron transfer subunit"/>
    <property type="match status" value="1"/>
</dbReference>
<dbReference type="InterPro" id="IPR050353">
    <property type="entry name" value="PyrK_electron_transfer"/>
</dbReference>
<comment type="similarity">
    <text evidence="2 15">Belongs to the PyrK family.</text>
</comment>
<evidence type="ECO:0000313" key="19">
    <source>
        <dbReference type="EMBL" id="RSL31289.1"/>
    </source>
</evidence>
<evidence type="ECO:0000256" key="16">
    <source>
        <dbReference type="PIRSR" id="PIRSR006816-1"/>
    </source>
</evidence>
<dbReference type="Gene3D" id="2.10.240.10">
    <property type="entry name" value="Dihydroorotate dehydrogenase, electron transfer subunit"/>
    <property type="match status" value="1"/>
</dbReference>
<keyword evidence="8 15" id="KW-0274">FAD</keyword>
<evidence type="ECO:0000256" key="9">
    <source>
        <dbReference type="ARBA" id="ARBA00022975"/>
    </source>
</evidence>
<reference evidence="19 20" key="1">
    <citation type="submission" date="2018-10" db="EMBL/GenBank/DDBJ databases">
        <title>Draft genome sequence of Bacillus salarius IM0101, isolated from a hypersaline soil in Inner Mongolia, China.</title>
        <authorList>
            <person name="Yamprayoonswat W."/>
            <person name="Boonvisut S."/>
            <person name="Jumpathong W."/>
            <person name="Sittihan S."/>
            <person name="Ruangsuj P."/>
            <person name="Wanthongcharoen S."/>
            <person name="Thongpramul N."/>
            <person name="Pimmason S."/>
            <person name="Yu B."/>
            <person name="Yasawong M."/>
        </authorList>
    </citation>
    <scope>NUCLEOTIDE SEQUENCE [LARGE SCALE GENOMIC DNA]</scope>
    <source>
        <strain evidence="19 20">IM0101</strain>
    </source>
</reference>
<dbReference type="InterPro" id="IPR017938">
    <property type="entry name" value="Riboflavin_synthase-like_b-brl"/>
</dbReference>
<dbReference type="GO" id="GO:0016491">
    <property type="term" value="F:oxidoreductase activity"/>
    <property type="evidence" value="ECO:0007669"/>
    <property type="project" value="InterPro"/>
</dbReference>
<evidence type="ECO:0000256" key="10">
    <source>
        <dbReference type="ARBA" id="ARBA00022982"/>
    </source>
</evidence>
<keyword evidence="4 15" id="KW-0813">Transport</keyword>
<evidence type="ECO:0000256" key="11">
    <source>
        <dbReference type="ARBA" id="ARBA00023004"/>
    </source>
</evidence>
<evidence type="ECO:0000256" key="8">
    <source>
        <dbReference type="ARBA" id="ARBA00022827"/>
    </source>
</evidence>
<feature type="binding site" evidence="15 17">
    <location>
        <position position="220"/>
    </location>
    <ligand>
        <name>[2Fe-2S] cluster</name>
        <dbReference type="ChEBI" id="CHEBI:190135"/>
    </ligand>
</feature>
<dbReference type="PANTHER" id="PTHR43513">
    <property type="entry name" value="DIHYDROOROTATE DEHYDROGENASE B (NAD(+)), ELECTRON TRANSFER SUBUNIT"/>
    <property type="match status" value="1"/>
</dbReference>
<proteinExistence type="inferred from homology"/>
<dbReference type="InterPro" id="IPR019480">
    <property type="entry name" value="Dihydroorotate_DH_Fe-S-bd"/>
</dbReference>
<dbReference type="Pfam" id="PF10418">
    <property type="entry name" value="DHODB_Fe-S_bind"/>
    <property type="match status" value="1"/>
</dbReference>
<comment type="cofactor">
    <cofactor evidence="15">
        <name>[2Fe-2S] cluster</name>
        <dbReference type="ChEBI" id="CHEBI:190135"/>
    </cofactor>
    <text evidence="15">Binds 1 [2Fe-2S] cluster per subunit.</text>
</comment>
<sequence length="258" mass="28278">MKKEDMIVRRHQVIAQDIYEMVLEGNLVGEIKRPGEFLHINTSSQSVPLLRRPISICETNKEEGQLTIIYRAEGEGTRLLTTYQENESVDVLGPLGNGFYTADVVNGETVLLVGGGVGVPPLYDLAASLKEKGAHVVVVLGFSDKNVVFYEENFRQYGDVYVATIDGSAGYKGFVTDVIEKEQLTFDRLFACGPVPMLKALETSYPNVKGSLSLEERMGCGIGVCLACVCHTQDDLDGSNYRKVCSDGPVFPWGEVVL</sequence>
<gene>
    <name evidence="15" type="primary">pyrK</name>
    <name evidence="19" type="ORF">D7Z54_21620</name>
</gene>
<evidence type="ECO:0000256" key="3">
    <source>
        <dbReference type="ARBA" id="ARBA00011669"/>
    </source>
</evidence>
<comment type="subunit">
    <text evidence="3 15">Heterotetramer of 2 PyrK and 2 PyrD type B subunits.</text>
</comment>
<evidence type="ECO:0000256" key="15">
    <source>
        <dbReference type="HAMAP-Rule" id="MF_01211"/>
    </source>
</evidence>
<dbReference type="SUPFAM" id="SSF52343">
    <property type="entry name" value="Ferredoxin reductase-like, C-terminal NADP-linked domain"/>
    <property type="match status" value="1"/>
</dbReference>
<dbReference type="UniPathway" id="UPA00070">
    <property type="reaction ID" value="UER00945"/>
</dbReference>
<dbReference type="GO" id="GO:0044205">
    <property type="term" value="P:'de novo' UMP biosynthetic process"/>
    <property type="evidence" value="ECO:0007669"/>
    <property type="project" value="UniProtKB-UniRule"/>
</dbReference>
<dbReference type="Proteomes" id="UP000275076">
    <property type="component" value="Unassembled WGS sequence"/>
</dbReference>
<feature type="binding site" evidence="15 17">
    <location>
        <position position="225"/>
    </location>
    <ligand>
        <name>[2Fe-2S] cluster</name>
        <dbReference type="ChEBI" id="CHEBI:190135"/>
    </ligand>
</feature>
<dbReference type="InterPro" id="IPR039261">
    <property type="entry name" value="FNR_nucleotide-bd"/>
</dbReference>
<dbReference type="InterPro" id="IPR023455">
    <property type="entry name" value="Dihydroorotate_DHASE_ETsu"/>
</dbReference>
<comment type="cofactor">
    <cofactor evidence="15 16">
        <name>FAD</name>
        <dbReference type="ChEBI" id="CHEBI:57692"/>
    </cofactor>
    <text evidence="15 16">Binds 1 FAD per subunit.</text>
</comment>
<dbReference type="PANTHER" id="PTHR43513:SF3">
    <property type="entry name" value="DIHYDROOROTATE DEHYDROGENASE B (NAD(+)), ELECTRON TRANSFER SUBUNIT-RELATED"/>
    <property type="match status" value="1"/>
</dbReference>
<dbReference type="PIRSF" id="PIRSF006816">
    <property type="entry name" value="Cyc3_hyd_g"/>
    <property type="match status" value="1"/>
</dbReference>
<dbReference type="SUPFAM" id="SSF63380">
    <property type="entry name" value="Riboflavin synthase domain-like"/>
    <property type="match status" value="1"/>
</dbReference>
<dbReference type="Pfam" id="PF00175">
    <property type="entry name" value="NAD_binding_1"/>
    <property type="match status" value="1"/>
</dbReference>
<dbReference type="InterPro" id="IPR012165">
    <property type="entry name" value="Cyt_c3_hydrogenase_gsu"/>
</dbReference>
<dbReference type="InterPro" id="IPR001433">
    <property type="entry name" value="OxRdtase_FAD/NAD-bd"/>
</dbReference>
<evidence type="ECO:0000256" key="5">
    <source>
        <dbReference type="ARBA" id="ARBA00022630"/>
    </source>
</evidence>
<keyword evidence="12 15" id="KW-0411">Iron-sulfur</keyword>
<feature type="binding site" evidence="15 16">
    <location>
        <begin position="52"/>
        <end position="55"/>
    </location>
    <ligand>
        <name>FAD</name>
        <dbReference type="ChEBI" id="CHEBI:57692"/>
    </ligand>
</feature>
<dbReference type="OrthoDB" id="9778346at2"/>
<evidence type="ECO:0000259" key="18">
    <source>
        <dbReference type="PROSITE" id="PS51384"/>
    </source>
</evidence>
<dbReference type="Gene3D" id="2.40.30.10">
    <property type="entry name" value="Translation factors"/>
    <property type="match status" value="1"/>
</dbReference>
<evidence type="ECO:0000256" key="7">
    <source>
        <dbReference type="ARBA" id="ARBA00022723"/>
    </source>
</evidence>
<feature type="binding site" evidence="15 16">
    <location>
        <begin position="76"/>
        <end position="77"/>
    </location>
    <ligand>
        <name>FAD</name>
        <dbReference type="ChEBI" id="CHEBI:57692"/>
    </ligand>
</feature>
<evidence type="ECO:0000256" key="17">
    <source>
        <dbReference type="PIRSR" id="PIRSR006816-2"/>
    </source>
</evidence>
<keyword evidence="10 15" id="KW-0249">Electron transport</keyword>
<accession>A0A428MZ28</accession>
<dbReference type="EMBL" id="RBVX01000026">
    <property type="protein sequence ID" value="RSL31289.1"/>
    <property type="molecule type" value="Genomic_DNA"/>
</dbReference>
<dbReference type="PROSITE" id="PS51384">
    <property type="entry name" value="FAD_FR"/>
    <property type="match status" value="1"/>
</dbReference>
<dbReference type="AlphaFoldDB" id="A0A428MZ28"/>
<feature type="domain" description="FAD-binding FR-type" evidence="18">
    <location>
        <begin position="1"/>
        <end position="101"/>
    </location>
</feature>
<organism evidence="19 20">
    <name type="scientific">Salibacterium salarium</name>
    <dbReference type="NCBI Taxonomy" id="284579"/>
    <lineage>
        <taxon>Bacteria</taxon>
        <taxon>Bacillati</taxon>
        <taxon>Bacillota</taxon>
        <taxon>Bacilli</taxon>
        <taxon>Bacillales</taxon>
        <taxon>Bacillaceae</taxon>
    </lineage>
</organism>
<feature type="binding site" evidence="15 16">
    <location>
        <begin position="69"/>
        <end position="71"/>
    </location>
    <ligand>
        <name>FAD</name>
        <dbReference type="ChEBI" id="CHEBI:57692"/>
    </ligand>
</feature>
<protein>
    <recommendedName>
        <fullName evidence="13 15">Dihydroorotate dehydrogenase B (NAD(+)), electron transfer subunit</fullName>
    </recommendedName>
    <alternativeName>
        <fullName evidence="14 15">Dihydroorotate oxidase B, electron transfer subunit</fullName>
    </alternativeName>
</protein>
<evidence type="ECO:0000256" key="13">
    <source>
        <dbReference type="ARBA" id="ARBA00069792"/>
    </source>
</evidence>
<dbReference type="InterPro" id="IPR037117">
    <property type="entry name" value="Dihydroorotate_DH_ele_sf"/>
</dbReference>
<feature type="binding site" evidence="15 17">
    <location>
        <position position="245"/>
    </location>
    <ligand>
        <name>[2Fe-2S] cluster</name>
        <dbReference type="ChEBI" id="CHEBI:190135"/>
    </ligand>
</feature>
<dbReference type="CDD" id="cd06218">
    <property type="entry name" value="DHOD_e_trans"/>
    <property type="match status" value="1"/>
</dbReference>
<dbReference type="InterPro" id="IPR017927">
    <property type="entry name" value="FAD-bd_FR_type"/>
</dbReference>
<comment type="cofactor">
    <cofactor evidence="17">
        <name>[2Fe-2S] cluster</name>
        <dbReference type="ChEBI" id="CHEBI:190135"/>
    </cofactor>
    <text evidence="17">Binds 1 [2Fe-2S] cluster per subunit.</text>
</comment>
<dbReference type="RefSeq" id="WP_125558908.1">
    <property type="nucleotide sequence ID" value="NZ_RBVX01000026.1"/>
</dbReference>